<dbReference type="InterPro" id="IPR012180">
    <property type="entry name" value="Bifunc_ATPase/PTrfase"/>
</dbReference>
<dbReference type="GO" id="GO:0016740">
    <property type="term" value="F:transferase activity"/>
    <property type="evidence" value="ECO:0007669"/>
    <property type="project" value="UniProtKB-KW"/>
</dbReference>
<dbReference type="PANTHER" id="PTHR33540:SF2">
    <property type="entry name" value="TRNA THREONYLCARBAMOYLADENOSINE BIOSYNTHESIS PROTEIN TSAE"/>
    <property type="match status" value="1"/>
</dbReference>
<evidence type="ECO:0000256" key="10">
    <source>
        <dbReference type="ARBA" id="ARBA00032441"/>
    </source>
</evidence>
<keyword evidence="4" id="KW-0963">Cytoplasm</keyword>
<dbReference type="PIRSF" id="PIRSF036599">
    <property type="entry name" value="AtpPhos"/>
    <property type="match status" value="1"/>
</dbReference>
<dbReference type="GO" id="GO:0002949">
    <property type="term" value="P:tRNA threonylcarbamoyladenosine modification"/>
    <property type="evidence" value="ECO:0007669"/>
    <property type="project" value="InterPro"/>
</dbReference>
<evidence type="ECO:0000256" key="9">
    <source>
        <dbReference type="ARBA" id="ARBA00022842"/>
    </source>
</evidence>
<evidence type="ECO:0000313" key="13">
    <source>
        <dbReference type="Proteomes" id="UP000237889"/>
    </source>
</evidence>
<keyword evidence="8" id="KW-0067">ATP-binding</keyword>
<evidence type="ECO:0000256" key="2">
    <source>
        <dbReference type="ARBA" id="ARBA00007599"/>
    </source>
</evidence>
<keyword evidence="5" id="KW-0819">tRNA processing</keyword>
<protein>
    <recommendedName>
        <fullName evidence="3">tRNA threonylcarbamoyladenosine biosynthesis protein TsaE</fullName>
    </recommendedName>
    <alternativeName>
        <fullName evidence="10">t(6)A37 threonylcarbamoyladenosine biosynthesis protein TsaE</fullName>
    </alternativeName>
</protein>
<evidence type="ECO:0000313" key="12">
    <source>
        <dbReference type="EMBL" id="AVO46931.1"/>
    </source>
</evidence>
<dbReference type="Pfam" id="PF02367">
    <property type="entry name" value="TsaE"/>
    <property type="match status" value="1"/>
</dbReference>
<dbReference type="GO" id="GO:0005737">
    <property type="term" value="C:cytoplasm"/>
    <property type="evidence" value="ECO:0007669"/>
    <property type="project" value="UniProtKB-SubCell"/>
</dbReference>
<keyword evidence="6" id="KW-0479">Metal-binding</keyword>
<evidence type="ECO:0000256" key="5">
    <source>
        <dbReference type="ARBA" id="ARBA00022694"/>
    </source>
</evidence>
<dbReference type="Proteomes" id="UP000237889">
    <property type="component" value="Chromosome"/>
</dbReference>
<dbReference type="PANTHER" id="PTHR33540">
    <property type="entry name" value="TRNA THREONYLCARBAMOYLADENOSINE BIOSYNTHESIS PROTEIN TSAE"/>
    <property type="match status" value="1"/>
</dbReference>
<keyword evidence="9" id="KW-0460">Magnesium</keyword>
<keyword evidence="7" id="KW-0547">Nucleotide-binding</keyword>
<comment type="similarity">
    <text evidence="2">Belongs to the TsaE family.</text>
</comment>
<proteinExistence type="inferred from homology"/>
<dbReference type="RefSeq" id="WP_106750301.1">
    <property type="nucleotide sequence ID" value="NZ_CP027668.1"/>
</dbReference>
<accession>A0A2S0NG72</accession>
<dbReference type="KEGG" id="phr:C6569_18760"/>
<dbReference type="Gene3D" id="3.40.50.300">
    <property type="entry name" value="P-loop containing nucleotide triphosphate hydrolases"/>
    <property type="match status" value="1"/>
</dbReference>
<evidence type="ECO:0000256" key="7">
    <source>
        <dbReference type="ARBA" id="ARBA00022741"/>
    </source>
</evidence>
<dbReference type="Gene3D" id="3.90.1200.10">
    <property type="match status" value="1"/>
</dbReference>
<dbReference type="AlphaFoldDB" id="A0A2S0NG72"/>
<evidence type="ECO:0000256" key="6">
    <source>
        <dbReference type="ARBA" id="ARBA00022723"/>
    </source>
</evidence>
<keyword evidence="13" id="KW-1185">Reference proteome</keyword>
<dbReference type="SUPFAM" id="SSF56112">
    <property type="entry name" value="Protein kinase-like (PK-like)"/>
    <property type="match status" value="1"/>
</dbReference>
<evidence type="ECO:0000259" key="11">
    <source>
        <dbReference type="Pfam" id="PF01636"/>
    </source>
</evidence>
<dbReference type="InterPro" id="IPR011009">
    <property type="entry name" value="Kinase-like_dom_sf"/>
</dbReference>
<comment type="subcellular location">
    <subcellularLocation>
        <location evidence="1">Cytoplasm</location>
    </subcellularLocation>
</comment>
<dbReference type="EMBL" id="CP027668">
    <property type="protein sequence ID" value="AVO46931.1"/>
    <property type="molecule type" value="Genomic_DNA"/>
</dbReference>
<keyword evidence="12" id="KW-0808">Transferase</keyword>
<reference evidence="12 13" key="1">
    <citation type="submission" date="2018-03" db="EMBL/GenBank/DDBJ databases">
        <title>Genome sequencing of Phreatobacter sp.</title>
        <authorList>
            <person name="Kim S.-J."/>
            <person name="Heo J."/>
            <person name="Kwon S.-W."/>
        </authorList>
    </citation>
    <scope>NUCLEOTIDE SEQUENCE [LARGE SCALE GENOMIC DNA]</scope>
    <source>
        <strain evidence="12 13">S-12</strain>
    </source>
</reference>
<dbReference type="InterPro" id="IPR003442">
    <property type="entry name" value="T6A_TsaE"/>
</dbReference>
<dbReference type="GO" id="GO:0046872">
    <property type="term" value="F:metal ion binding"/>
    <property type="evidence" value="ECO:0007669"/>
    <property type="project" value="UniProtKB-KW"/>
</dbReference>
<evidence type="ECO:0000256" key="8">
    <source>
        <dbReference type="ARBA" id="ARBA00022840"/>
    </source>
</evidence>
<organism evidence="12 13">
    <name type="scientific">Phreatobacter cathodiphilus</name>
    <dbReference type="NCBI Taxonomy" id="1868589"/>
    <lineage>
        <taxon>Bacteria</taxon>
        <taxon>Pseudomonadati</taxon>
        <taxon>Pseudomonadota</taxon>
        <taxon>Alphaproteobacteria</taxon>
        <taxon>Hyphomicrobiales</taxon>
        <taxon>Phreatobacteraceae</taxon>
        <taxon>Phreatobacter</taxon>
    </lineage>
</organism>
<feature type="domain" description="Aminoglycoside phosphotransferase" evidence="11">
    <location>
        <begin position="178"/>
        <end position="424"/>
    </location>
</feature>
<sequence>MTEPFRHIRMLANEAETRELAMDLAMAAQAHDVVTLEGDLGAGKSTLARALIRAIAEDEKLDVPSPTFALIQPYDLKRLPVIHADLYRVTSPDEIAELGWDEAAEGALLIVEWPDRLGGALSGDRLEVALTLVPARGPGARQAVLTGHGAWAGRLARLVALRGFLNNAGWGGSLRRHLQGDASTRSYERLLDGQRRAVLMNAPKKPDGPPVKNGLPYSRIAHLAEDMVPFVAMAEGLRDIGLSSPEIEAVDLDQGFLIIEDLGGEGVIRDGAPLPERYMAAVDVLALIHSRPRPATLATPKGAYALPAYDREALTIEVELLLDWYLPMKDARIPASEKYVFLQRWGELFAEVEAAPQTWVLRDFHSPNLIWLAGRDGVEKVGLIDFQDAVMGPAAYDVASLLQDARITVPEELELQLLSRYATARKAFDPGFDMAAFARLYAIMGAQRATKILGIFARLDKRDGKPQYLAHLPRIWAYLQRCLAHPALAQVKRWVDDRVPPP</sequence>
<dbReference type="Gene3D" id="3.30.200.20">
    <property type="entry name" value="Phosphorylase Kinase, domain 1"/>
    <property type="match status" value="1"/>
</dbReference>
<evidence type="ECO:0000256" key="3">
    <source>
        <dbReference type="ARBA" id="ARBA00019010"/>
    </source>
</evidence>
<dbReference type="NCBIfam" id="TIGR00150">
    <property type="entry name" value="T6A_YjeE"/>
    <property type="match status" value="1"/>
</dbReference>
<gene>
    <name evidence="12" type="ORF">C6569_18760</name>
</gene>
<dbReference type="SUPFAM" id="SSF52540">
    <property type="entry name" value="P-loop containing nucleoside triphosphate hydrolases"/>
    <property type="match status" value="1"/>
</dbReference>
<dbReference type="Pfam" id="PF01636">
    <property type="entry name" value="APH"/>
    <property type="match status" value="1"/>
</dbReference>
<dbReference type="OrthoDB" id="9809275at2"/>
<name>A0A2S0NG72_9HYPH</name>
<dbReference type="InterPro" id="IPR027417">
    <property type="entry name" value="P-loop_NTPase"/>
</dbReference>
<evidence type="ECO:0000256" key="1">
    <source>
        <dbReference type="ARBA" id="ARBA00004496"/>
    </source>
</evidence>
<dbReference type="InterPro" id="IPR002575">
    <property type="entry name" value="Aminoglycoside_PTrfase"/>
</dbReference>
<dbReference type="GO" id="GO:0005524">
    <property type="term" value="F:ATP binding"/>
    <property type="evidence" value="ECO:0007669"/>
    <property type="project" value="UniProtKB-KW"/>
</dbReference>
<evidence type="ECO:0000256" key="4">
    <source>
        <dbReference type="ARBA" id="ARBA00022490"/>
    </source>
</evidence>